<organism evidence="1 2">
    <name type="scientific">Melioribacter roseus (strain DSM 23840 / JCM 17771 / VKM B-2668 / P3M-2)</name>
    <dbReference type="NCBI Taxonomy" id="1191523"/>
    <lineage>
        <taxon>Bacteria</taxon>
        <taxon>Pseudomonadati</taxon>
        <taxon>Ignavibacteriota</taxon>
        <taxon>Ignavibacteria</taxon>
        <taxon>Ignavibacteriales</taxon>
        <taxon>Melioribacteraceae</taxon>
        <taxon>Melioribacter</taxon>
    </lineage>
</organism>
<keyword evidence="2" id="KW-1185">Reference proteome</keyword>
<dbReference type="STRING" id="1191523.MROS_2757"/>
<evidence type="ECO:0000313" key="1">
    <source>
        <dbReference type="EMBL" id="AFN75987.1"/>
    </source>
</evidence>
<proteinExistence type="predicted"/>
<dbReference type="KEGG" id="mro:MROS_2757"/>
<dbReference type="HOGENOM" id="CLU_2683561_0_0_10"/>
<sequence>MPDSFSAIKITILLIKCNKILAIINPKGGINSIIVIRENNFNEKFIPQIFIRRILNKREAGIDNRTEVRILSKQ</sequence>
<dbReference type="AlphaFoldDB" id="I6YZK1"/>
<gene>
    <name evidence="1" type="ordered locus">MROS_2757</name>
</gene>
<dbReference type="EMBL" id="CP003557">
    <property type="protein sequence ID" value="AFN75987.1"/>
    <property type="molecule type" value="Genomic_DNA"/>
</dbReference>
<name>I6YZK1_MELRP</name>
<protein>
    <submittedName>
        <fullName evidence="1">Uncharacterized protein</fullName>
    </submittedName>
</protein>
<dbReference type="Proteomes" id="UP000009011">
    <property type="component" value="Chromosome"/>
</dbReference>
<reference evidence="1 2" key="1">
    <citation type="journal article" date="2013" name="PLoS ONE">
        <title>Genomic analysis of Melioribacter roseus, facultatively anaerobic organotrophic bacterium representing a novel deep lineage within Bacteriodetes/Chlorobi group.</title>
        <authorList>
            <person name="Kadnikov V.V."/>
            <person name="Mardanov A.V."/>
            <person name="Podosokorskaya O.A."/>
            <person name="Gavrilov S.N."/>
            <person name="Kublanov I.V."/>
            <person name="Beletsky A.V."/>
            <person name="Bonch-Osmolovskaya E.A."/>
            <person name="Ravin N.V."/>
        </authorList>
    </citation>
    <scope>NUCLEOTIDE SEQUENCE [LARGE SCALE GENOMIC DNA]</scope>
    <source>
        <strain evidence="2">JCM 17771 / P3M-2</strain>
    </source>
</reference>
<evidence type="ECO:0000313" key="2">
    <source>
        <dbReference type="Proteomes" id="UP000009011"/>
    </source>
</evidence>
<accession>I6YZK1</accession>